<dbReference type="InterPro" id="IPR047854">
    <property type="entry name" value="RFC_lid"/>
</dbReference>
<evidence type="ECO:0000256" key="5">
    <source>
        <dbReference type="ARBA" id="ARBA00023125"/>
    </source>
</evidence>
<dbReference type="CDD" id="cd18140">
    <property type="entry name" value="HLD_clamp_RFC"/>
    <property type="match status" value="1"/>
</dbReference>
<evidence type="ECO:0000256" key="6">
    <source>
        <dbReference type="ARBA" id="ARBA00023242"/>
    </source>
</evidence>
<evidence type="ECO:0000256" key="8">
    <source>
        <dbReference type="ARBA" id="ARBA00043975"/>
    </source>
</evidence>
<dbReference type="Gene3D" id="1.10.8.60">
    <property type="match status" value="1"/>
</dbReference>
<accession>A0A0C9ZYM3</accession>
<evidence type="ECO:0000256" key="1">
    <source>
        <dbReference type="ARBA" id="ARBA00004123"/>
    </source>
</evidence>
<dbReference type="InterPro" id="IPR053016">
    <property type="entry name" value="CTF18-RFC_complex"/>
</dbReference>
<evidence type="ECO:0000256" key="4">
    <source>
        <dbReference type="ARBA" id="ARBA00022840"/>
    </source>
</evidence>
<sequence length="884" mass="98212">MNRRITHILDQHARIVTMQRVFVSNGLLGAGSPTTQSTKTSDTLSVDPSTASILEPISSTRTAGKTSSSDVSACSAFRPDGPLPLDNHHVCNEAPSSDLCGNNDLAPTIFTPTGLLSESQDNGFPPISAILAQNSNRKELETPATSNVLSHARTPLRATTYDGRTLYIKRKPRVVELRKSNSSTPQASKLLEVPIHRLMEECSTSSATRASASYVPDKQHPKKHVHGEHTLWVERYRPRRFTELLGNERVARDVLAWVKQWDWCVFGKQRKKRARERDDNYNAEDEYHRPREKLLLLSGPPGLGKTTLAHVVAAHAGYEVMEINASDARSAQIIDERIRPTLEAGSTVGSSKPVLIVIDEIDGATGGGDNSTGFVQKLVSLTFNKPNKQGKNRNKKNSRPLLRPIICICNDPNSHSLAALRPHARQVRYMRPADVHTVRRLREICELEELSVNTRALSVLVSIAKGDLRGCLNTLQFIKSRNEDVTEPLIRRATAGMKEGDSTTTTVLKEIFTPISRRRIKDLATEDDDGVRYVSRLSRAIEVLNNPASVANGCFAQYPHYRRHEADMSRYRQVNDWLVAFDTLSSAMYADGEFELHGYLPHLLIPFHPLCREQRSERMERDTSDWDNVQLTRANGEIYKSLADGIRTSSKTTGAYGHLITGQVLVLEFAPYLNRIISPPLRPVNSQIIKPAERALVSRLVEIMISLGLRFVQERADDGQLVYRLDPPIDVFVTYDGKRAADIATSRYAVRHLIAAEIDAALAANPVDVAPKGGNSRRSGYSSKKILVEQPDDGANSLEVVDKDDPPQLDEDQLRVHKRPRPADQVEEKAPVDFFGRPIAAPRKVSGPGAARSAEALTAFRTTYRYFEGNSAAVRKPVKVASFL</sequence>
<dbReference type="STRING" id="765257.A0A0C9ZYM3"/>
<dbReference type="EMBL" id="KN833685">
    <property type="protein sequence ID" value="KIK31089.1"/>
    <property type="molecule type" value="Genomic_DNA"/>
</dbReference>
<dbReference type="InterPro" id="IPR027417">
    <property type="entry name" value="P-loop_NTPase"/>
</dbReference>
<organism evidence="10 11">
    <name type="scientific">Pisolithus microcarpus 441</name>
    <dbReference type="NCBI Taxonomy" id="765257"/>
    <lineage>
        <taxon>Eukaryota</taxon>
        <taxon>Fungi</taxon>
        <taxon>Dikarya</taxon>
        <taxon>Basidiomycota</taxon>
        <taxon>Agaricomycotina</taxon>
        <taxon>Agaricomycetes</taxon>
        <taxon>Agaricomycetidae</taxon>
        <taxon>Boletales</taxon>
        <taxon>Sclerodermatineae</taxon>
        <taxon>Pisolithaceae</taxon>
        <taxon>Pisolithus</taxon>
    </lineage>
</organism>
<dbReference type="Proteomes" id="UP000054018">
    <property type="component" value="Unassembled WGS sequence"/>
</dbReference>
<keyword evidence="6" id="KW-0539">Nucleus</keyword>
<dbReference type="CDD" id="cd00009">
    <property type="entry name" value="AAA"/>
    <property type="match status" value="1"/>
</dbReference>
<dbReference type="GO" id="GO:0005634">
    <property type="term" value="C:nucleus"/>
    <property type="evidence" value="ECO:0007669"/>
    <property type="project" value="UniProtKB-SubCell"/>
</dbReference>
<dbReference type="HOGENOM" id="CLU_004894_3_0_1"/>
<evidence type="ECO:0000256" key="3">
    <source>
        <dbReference type="ARBA" id="ARBA00022741"/>
    </source>
</evidence>
<evidence type="ECO:0000259" key="9">
    <source>
        <dbReference type="SMART" id="SM00382"/>
    </source>
</evidence>
<evidence type="ECO:0000256" key="7">
    <source>
        <dbReference type="ARBA" id="ARBA00023306"/>
    </source>
</evidence>
<name>A0A0C9ZYM3_9AGAM</name>
<comment type="similarity">
    <text evidence="8">Belongs to the activator 1 small subunits family. CTF18 subfamily.</text>
</comment>
<gene>
    <name evidence="10" type="ORF">PISMIDRAFT_131437</name>
</gene>
<dbReference type="SMART" id="SM00382">
    <property type="entry name" value="AAA"/>
    <property type="match status" value="1"/>
</dbReference>
<dbReference type="GO" id="GO:0003677">
    <property type="term" value="F:DNA binding"/>
    <property type="evidence" value="ECO:0007669"/>
    <property type="project" value="UniProtKB-KW"/>
</dbReference>
<dbReference type="AlphaFoldDB" id="A0A0C9ZYM3"/>
<comment type="subcellular location">
    <subcellularLocation>
        <location evidence="1">Nucleus</location>
    </subcellularLocation>
</comment>
<dbReference type="GO" id="GO:0016887">
    <property type="term" value="F:ATP hydrolysis activity"/>
    <property type="evidence" value="ECO:0007669"/>
    <property type="project" value="InterPro"/>
</dbReference>
<keyword evidence="3" id="KW-0547">Nucleotide-binding</keyword>
<dbReference type="PANTHER" id="PTHR46765">
    <property type="entry name" value="P-LOOP CONTAINING NUCLEOSIDE TRIPHOSPHATE HYDROLASES SUPERFAMILY PROTEIN"/>
    <property type="match status" value="1"/>
</dbReference>
<dbReference type="OrthoDB" id="2195431at2759"/>
<dbReference type="InterPro" id="IPR003593">
    <property type="entry name" value="AAA+_ATPase"/>
</dbReference>
<dbReference type="GO" id="GO:0006260">
    <property type="term" value="P:DNA replication"/>
    <property type="evidence" value="ECO:0007669"/>
    <property type="project" value="UniProtKB-KW"/>
</dbReference>
<feature type="domain" description="AAA+ ATPase" evidence="9">
    <location>
        <begin position="291"/>
        <end position="434"/>
    </location>
</feature>
<keyword evidence="7" id="KW-0131">Cell cycle</keyword>
<protein>
    <recommendedName>
        <fullName evidence="9">AAA+ ATPase domain-containing protein</fullName>
    </recommendedName>
</protein>
<keyword evidence="11" id="KW-1185">Reference proteome</keyword>
<evidence type="ECO:0000313" key="11">
    <source>
        <dbReference type="Proteomes" id="UP000054018"/>
    </source>
</evidence>
<dbReference type="Pfam" id="PF00004">
    <property type="entry name" value="AAA"/>
    <property type="match status" value="1"/>
</dbReference>
<dbReference type="Gene3D" id="3.40.50.300">
    <property type="entry name" value="P-loop containing nucleotide triphosphate hydrolases"/>
    <property type="match status" value="1"/>
</dbReference>
<keyword evidence="4" id="KW-0067">ATP-binding</keyword>
<dbReference type="PANTHER" id="PTHR46765:SF1">
    <property type="entry name" value="P-LOOP CONTAINING NUCLEOSIDE TRIPHOSPHATE HYDROLASES SUPERFAMILY PROTEIN"/>
    <property type="match status" value="1"/>
</dbReference>
<keyword evidence="2" id="KW-0235">DNA replication</keyword>
<dbReference type="InterPro" id="IPR003959">
    <property type="entry name" value="ATPase_AAA_core"/>
</dbReference>
<dbReference type="SUPFAM" id="SSF52540">
    <property type="entry name" value="P-loop containing nucleoside triphosphate hydrolases"/>
    <property type="match status" value="1"/>
</dbReference>
<reference evidence="10 11" key="1">
    <citation type="submission" date="2014-04" db="EMBL/GenBank/DDBJ databases">
        <authorList>
            <consortium name="DOE Joint Genome Institute"/>
            <person name="Kuo A."/>
            <person name="Kohler A."/>
            <person name="Costa M.D."/>
            <person name="Nagy L.G."/>
            <person name="Floudas D."/>
            <person name="Copeland A."/>
            <person name="Barry K.W."/>
            <person name="Cichocki N."/>
            <person name="Veneault-Fourrey C."/>
            <person name="LaButti K."/>
            <person name="Lindquist E.A."/>
            <person name="Lipzen A."/>
            <person name="Lundell T."/>
            <person name="Morin E."/>
            <person name="Murat C."/>
            <person name="Sun H."/>
            <person name="Tunlid A."/>
            <person name="Henrissat B."/>
            <person name="Grigoriev I.V."/>
            <person name="Hibbett D.S."/>
            <person name="Martin F."/>
            <person name="Nordberg H.P."/>
            <person name="Cantor M.N."/>
            <person name="Hua S.X."/>
        </authorList>
    </citation>
    <scope>NUCLEOTIDE SEQUENCE [LARGE SCALE GENOMIC DNA]</scope>
    <source>
        <strain evidence="10 11">441</strain>
    </source>
</reference>
<reference evidence="11" key="2">
    <citation type="submission" date="2015-01" db="EMBL/GenBank/DDBJ databases">
        <title>Evolutionary Origins and Diversification of the Mycorrhizal Mutualists.</title>
        <authorList>
            <consortium name="DOE Joint Genome Institute"/>
            <consortium name="Mycorrhizal Genomics Consortium"/>
            <person name="Kohler A."/>
            <person name="Kuo A."/>
            <person name="Nagy L.G."/>
            <person name="Floudas D."/>
            <person name="Copeland A."/>
            <person name="Barry K.W."/>
            <person name="Cichocki N."/>
            <person name="Veneault-Fourrey C."/>
            <person name="LaButti K."/>
            <person name="Lindquist E.A."/>
            <person name="Lipzen A."/>
            <person name="Lundell T."/>
            <person name="Morin E."/>
            <person name="Murat C."/>
            <person name="Riley R."/>
            <person name="Ohm R."/>
            <person name="Sun H."/>
            <person name="Tunlid A."/>
            <person name="Henrissat B."/>
            <person name="Grigoriev I.V."/>
            <person name="Hibbett D.S."/>
            <person name="Martin F."/>
        </authorList>
    </citation>
    <scope>NUCLEOTIDE SEQUENCE [LARGE SCALE GENOMIC DNA]</scope>
    <source>
        <strain evidence="11">441</strain>
    </source>
</reference>
<keyword evidence="5" id="KW-0238">DNA-binding</keyword>
<evidence type="ECO:0000313" key="10">
    <source>
        <dbReference type="EMBL" id="KIK31089.1"/>
    </source>
</evidence>
<proteinExistence type="inferred from homology"/>
<evidence type="ECO:0000256" key="2">
    <source>
        <dbReference type="ARBA" id="ARBA00022705"/>
    </source>
</evidence>
<dbReference type="GO" id="GO:0005524">
    <property type="term" value="F:ATP binding"/>
    <property type="evidence" value="ECO:0007669"/>
    <property type="project" value="UniProtKB-KW"/>
</dbReference>